<accession>H8GF43</accession>
<evidence type="ECO:0000313" key="2">
    <source>
        <dbReference type="EMBL" id="EHY87987.1"/>
    </source>
</evidence>
<feature type="compositionally biased region" description="Polar residues" evidence="1">
    <location>
        <begin position="273"/>
        <end position="284"/>
    </location>
</feature>
<dbReference type="AlphaFoldDB" id="H8GF43"/>
<feature type="compositionally biased region" description="Low complexity" evidence="1">
    <location>
        <begin position="255"/>
        <end position="271"/>
    </location>
</feature>
<sequence>MRTARESVLATGVLLRCLIEHAGFRALFIEGTEETGLTLDRYLYTGGGRSAGARAVESAVLRAVDVEDVLRGLRSWNREHPDDPVSVVSVPNPVEADSFAGIEAALADTVLTWRAETGQRIVHWGGIAHLVAGDPRRLPPDHVGRSAGGVLRARLGSGYAVGTLTIGSGRAPFPVPDPRPDFLESAFEGIPAGHRGAVAATTAAHTRDRPGLRPRPRPELPGGGGAARRQPGRRRAPAPPHPDHARDVRLRRQGRASSFSVGSMSRVVRSGAGLSSSAAITPTTAMDVESRKM</sequence>
<dbReference type="Proteomes" id="UP000004705">
    <property type="component" value="Chromosome"/>
</dbReference>
<feature type="region of interest" description="Disordered" evidence="1">
    <location>
        <begin position="194"/>
        <end position="293"/>
    </location>
</feature>
<proteinExistence type="predicted"/>
<reference evidence="2 3" key="1">
    <citation type="journal article" date="2012" name="Stand. Genomic Sci.">
        <title>Genome sequence of the soil bacterium Saccharomonospora azurea type strain (NA-128(T)).</title>
        <authorList>
            <person name="Klenk H.P."/>
            <person name="Held B."/>
            <person name="Lucas S."/>
            <person name="Lapidus A."/>
            <person name="Copeland A."/>
            <person name="Hammon N."/>
            <person name="Pitluck S."/>
            <person name="Goodwin L.A."/>
            <person name="Han C."/>
            <person name="Tapia R."/>
            <person name="Brambilla E.M."/>
            <person name="Potter G."/>
            <person name="Land M."/>
            <person name="Ivanova N."/>
            <person name="Rohde M."/>
            <person name="Goker M."/>
            <person name="Detter J.C."/>
            <person name="Kyrpides N.C."/>
            <person name="Woyke T."/>
        </authorList>
    </citation>
    <scope>NUCLEOTIDE SEQUENCE [LARGE SCALE GENOMIC DNA]</scope>
    <source>
        <strain evidence="2 3">NA-128</strain>
    </source>
</reference>
<protein>
    <submittedName>
        <fullName evidence="2">Uncharacterized protein</fullName>
    </submittedName>
</protein>
<dbReference type="SUPFAM" id="SSF159501">
    <property type="entry name" value="EreA/ChaN-like"/>
    <property type="match status" value="1"/>
</dbReference>
<dbReference type="EMBL" id="CM001466">
    <property type="protein sequence ID" value="EHY87987.1"/>
    <property type="molecule type" value="Genomic_DNA"/>
</dbReference>
<dbReference type="HOGENOM" id="CLU_949582_0_0_11"/>
<evidence type="ECO:0000313" key="3">
    <source>
        <dbReference type="Proteomes" id="UP000004705"/>
    </source>
</evidence>
<name>H8GF43_9PSEU</name>
<feature type="compositionally biased region" description="Basic and acidic residues" evidence="1">
    <location>
        <begin position="241"/>
        <end position="250"/>
    </location>
</feature>
<keyword evidence="3" id="KW-1185">Reference proteome</keyword>
<gene>
    <name evidence="2" type="ORF">SacazDRAFT_01043</name>
</gene>
<evidence type="ECO:0000256" key="1">
    <source>
        <dbReference type="SAM" id="MobiDB-lite"/>
    </source>
</evidence>
<dbReference type="Gene3D" id="3.30.1870.10">
    <property type="entry name" value="EreA-like, domain 2"/>
    <property type="match status" value="1"/>
</dbReference>
<organism evidence="2 3">
    <name type="scientific">Saccharomonospora azurea NA-128</name>
    <dbReference type="NCBI Taxonomy" id="882081"/>
    <lineage>
        <taxon>Bacteria</taxon>
        <taxon>Bacillati</taxon>
        <taxon>Actinomycetota</taxon>
        <taxon>Actinomycetes</taxon>
        <taxon>Pseudonocardiales</taxon>
        <taxon>Pseudonocardiaceae</taxon>
        <taxon>Saccharomonospora</taxon>
    </lineage>
</organism>